<dbReference type="EMBL" id="CADCXV010000770">
    <property type="protein sequence ID" value="CAB0035107.1"/>
    <property type="molecule type" value="Genomic_DNA"/>
</dbReference>
<organism evidence="2 3">
    <name type="scientific">Trichogramma brassicae</name>
    <dbReference type="NCBI Taxonomy" id="86971"/>
    <lineage>
        <taxon>Eukaryota</taxon>
        <taxon>Metazoa</taxon>
        <taxon>Ecdysozoa</taxon>
        <taxon>Arthropoda</taxon>
        <taxon>Hexapoda</taxon>
        <taxon>Insecta</taxon>
        <taxon>Pterygota</taxon>
        <taxon>Neoptera</taxon>
        <taxon>Endopterygota</taxon>
        <taxon>Hymenoptera</taxon>
        <taxon>Apocrita</taxon>
        <taxon>Proctotrupomorpha</taxon>
        <taxon>Chalcidoidea</taxon>
        <taxon>Trichogrammatidae</taxon>
        <taxon>Trichogramma</taxon>
    </lineage>
</organism>
<gene>
    <name evidence="2" type="ORF">TBRA_LOCUS7005</name>
</gene>
<feature type="region of interest" description="Disordered" evidence="1">
    <location>
        <begin position="97"/>
        <end position="117"/>
    </location>
</feature>
<sequence length="159" mass="18027">MLDLHKYLTSIGPMIDVSDNQQEDAWNCGMYTLRNLRTLIECLNKGGEPSFGILKPAAEESAFFRNLRKQSAWEMQQLITEHNDNLASILSYIPPPPPSATKTPLQRGPPPSSQIPPCRRAVIGCNSQKTARFVFAITQQRICKHKRLRSWLIIPKIVE</sequence>
<proteinExistence type="predicted"/>
<evidence type="ECO:0000256" key="1">
    <source>
        <dbReference type="SAM" id="MobiDB-lite"/>
    </source>
</evidence>
<reference evidence="2 3" key="1">
    <citation type="submission" date="2020-02" db="EMBL/GenBank/DDBJ databases">
        <authorList>
            <person name="Ferguson B K."/>
        </authorList>
    </citation>
    <scope>NUCLEOTIDE SEQUENCE [LARGE SCALE GENOMIC DNA]</scope>
</reference>
<evidence type="ECO:0000313" key="2">
    <source>
        <dbReference type="EMBL" id="CAB0035107.1"/>
    </source>
</evidence>
<accession>A0A6H5IAT7</accession>
<dbReference type="Proteomes" id="UP000479190">
    <property type="component" value="Unassembled WGS sequence"/>
</dbReference>
<name>A0A6H5IAT7_9HYME</name>
<protein>
    <submittedName>
        <fullName evidence="2">Uncharacterized protein</fullName>
    </submittedName>
</protein>
<evidence type="ECO:0000313" key="3">
    <source>
        <dbReference type="Proteomes" id="UP000479190"/>
    </source>
</evidence>
<dbReference type="AlphaFoldDB" id="A0A6H5IAT7"/>
<keyword evidence="3" id="KW-1185">Reference proteome</keyword>